<evidence type="ECO:0000313" key="2">
    <source>
        <dbReference type="EMBL" id="KAK7583813.1"/>
    </source>
</evidence>
<reference evidence="2 3" key="1">
    <citation type="submission" date="2024-03" db="EMBL/GenBank/DDBJ databases">
        <title>Adaptation during the transition from Ophiocordyceps entomopathogen to insect associate is accompanied by gene loss and intensified selection.</title>
        <authorList>
            <person name="Ward C.M."/>
            <person name="Onetto C.A."/>
            <person name="Borneman A.R."/>
        </authorList>
    </citation>
    <scope>NUCLEOTIDE SEQUENCE [LARGE SCALE GENOMIC DNA]</scope>
    <source>
        <strain evidence="2">AWRI1</strain>
        <tissue evidence="2">Single Adult Female</tissue>
    </source>
</reference>
<dbReference type="EMBL" id="JBBCAQ010000032">
    <property type="protein sequence ID" value="KAK7583813.1"/>
    <property type="molecule type" value="Genomic_DNA"/>
</dbReference>
<protein>
    <submittedName>
        <fullName evidence="2">Uncharacterized protein</fullName>
    </submittedName>
</protein>
<sequence>MCAECALSRTVVAVYSFGLTSKLLSQKYGTSRVASRPTVRQQHRVHTQSPYHYPTSSYSYTHNYNGTTVSTIDIATANLKFKTKVFASVANQLFWRRATVAPKFSRTGRSEPQISVKGDVAAGGAQSEKSGKLDRSGRREKHRHSEASFASLRGGQSSNFIRPRSGCPFSPYLKPR</sequence>
<organism evidence="2 3">
    <name type="scientific">Parthenolecanium corni</name>
    <dbReference type="NCBI Taxonomy" id="536013"/>
    <lineage>
        <taxon>Eukaryota</taxon>
        <taxon>Metazoa</taxon>
        <taxon>Ecdysozoa</taxon>
        <taxon>Arthropoda</taxon>
        <taxon>Hexapoda</taxon>
        <taxon>Insecta</taxon>
        <taxon>Pterygota</taxon>
        <taxon>Neoptera</taxon>
        <taxon>Paraneoptera</taxon>
        <taxon>Hemiptera</taxon>
        <taxon>Sternorrhyncha</taxon>
        <taxon>Coccoidea</taxon>
        <taxon>Coccidae</taxon>
        <taxon>Parthenolecanium</taxon>
    </lineage>
</organism>
<feature type="region of interest" description="Disordered" evidence="1">
    <location>
        <begin position="106"/>
        <end position="176"/>
    </location>
</feature>
<comment type="caution">
    <text evidence="2">The sequence shown here is derived from an EMBL/GenBank/DDBJ whole genome shotgun (WGS) entry which is preliminary data.</text>
</comment>
<evidence type="ECO:0000256" key="1">
    <source>
        <dbReference type="SAM" id="MobiDB-lite"/>
    </source>
</evidence>
<proteinExistence type="predicted"/>
<keyword evidence="3" id="KW-1185">Reference proteome</keyword>
<dbReference type="Proteomes" id="UP001367676">
    <property type="component" value="Unassembled WGS sequence"/>
</dbReference>
<evidence type="ECO:0000313" key="3">
    <source>
        <dbReference type="Proteomes" id="UP001367676"/>
    </source>
</evidence>
<name>A0AAN9TCL8_9HEMI</name>
<gene>
    <name evidence="2" type="ORF">V9T40_004776</name>
</gene>
<accession>A0AAN9TCL8</accession>
<dbReference type="AlphaFoldDB" id="A0AAN9TCL8"/>